<dbReference type="InterPro" id="IPR036291">
    <property type="entry name" value="NAD(P)-bd_dom_sf"/>
</dbReference>
<dbReference type="PANTHER" id="PTHR43000">
    <property type="entry name" value="DTDP-D-GLUCOSE 4,6-DEHYDRATASE-RELATED"/>
    <property type="match status" value="1"/>
</dbReference>
<dbReference type="AlphaFoldDB" id="A0A345Y290"/>
<feature type="domain" description="NAD(P)-binding" evidence="8">
    <location>
        <begin position="4"/>
        <end position="321"/>
    </location>
</feature>
<dbReference type="OrthoDB" id="9803010at2"/>
<evidence type="ECO:0000313" key="9">
    <source>
        <dbReference type="EMBL" id="AXK38042.1"/>
    </source>
</evidence>
<dbReference type="RefSeq" id="WP_115431924.1">
    <property type="nucleotide sequence ID" value="NZ_CP031337.1"/>
</dbReference>
<keyword evidence="6 7" id="KW-0456">Lyase</keyword>
<dbReference type="GO" id="GO:0009225">
    <property type="term" value="P:nucleotide-sugar metabolic process"/>
    <property type="evidence" value="ECO:0007669"/>
    <property type="project" value="InterPro"/>
</dbReference>
<dbReference type="InterPro" id="IPR005888">
    <property type="entry name" value="dTDP_Gluc_deHydtase"/>
</dbReference>
<evidence type="ECO:0000256" key="3">
    <source>
        <dbReference type="ARBA" id="ARBA00008178"/>
    </source>
</evidence>
<dbReference type="CDD" id="cd05246">
    <property type="entry name" value="dTDP_GD_SDR_e"/>
    <property type="match status" value="1"/>
</dbReference>
<proteinExistence type="inferred from homology"/>
<dbReference type="Proteomes" id="UP000254537">
    <property type="component" value="Chromosome"/>
</dbReference>
<protein>
    <recommendedName>
        <fullName evidence="4 7">dTDP-glucose 4,6-dehydratase</fullName>
        <ecNumber evidence="4 7">4.2.1.46</ecNumber>
    </recommendedName>
</protein>
<comment type="catalytic activity">
    <reaction evidence="1 7">
        <text>dTDP-alpha-D-glucose = dTDP-4-dehydro-6-deoxy-alpha-D-glucose + H2O</text>
        <dbReference type="Rhea" id="RHEA:17221"/>
        <dbReference type="ChEBI" id="CHEBI:15377"/>
        <dbReference type="ChEBI" id="CHEBI:57477"/>
        <dbReference type="ChEBI" id="CHEBI:57649"/>
        <dbReference type="EC" id="4.2.1.46"/>
    </reaction>
</comment>
<keyword evidence="5" id="KW-0520">NAD</keyword>
<dbReference type="EC" id="4.2.1.46" evidence="4 7"/>
<sequence>MTLLVTGGAGFIGSNFVLDWLACHRETVVNLDALSYAGNRMNLAALADDPRHVFVHGRIGDGALLERLLEEHKPRAVLHFAAESHVDRSIAGPAVFVDTNVAGTFTLLEAVRTYWQTLAEPDAFRFLQVSTDEVYGSLGPLDAAFTETTPFAPNSPYAASKAASDHLARAWHHSYGLPVLTTHCSNNYGPFQFPEKLIPLMIERALEGAPLPVYGDGQQVRDWLYVADHCAALRRVLAEGKPGDTYNIGGNAERTNLEVVNRLCAILDELRPRADGRSYSAQVAFVADRPGHDRRYAIDAGKIAAELCWVPAVSFEAGLERTVAWYLSHRAWVDAVKSGGYRDWVARQYEARA</sequence>
<dbReference type="InterPro" id="IPR016040">
    <property type="entry name" value="NAD(P)-bd_dom"/>
</dbReference>
<dbReference type="EMBL" id="CP031337">
    <property type="protein sequence ID" value="AXK38042.1"/>
    <property type="molecule type" value="Genomic_DNA"/>
</dbReference>
<organism evidence="9 10">
    <name type="scientific">Crenobacter cavernae</name>
    <dbReference type="NCBI Taxonomy" id="2290923"/>
    <lineage>
        <taxon>Bacteria</taxon>
        <taxon>Pseudomonadati</taxon>
        <taxon>Pseudomonadota</taxon>
        <taxon>Betaproteobacteria</taxon>
        <taxon>Neisseriales</taxon>
        <taxon>Neisseriaceae</taxon>
        <taxon>Crenobacter</taxon>
    </lineage>
</organism>
<evidence type="ECO:0000256" key="1">
    <source>
        <dbReference type="ARBA" id="ARBA00001539"/>
    </source>
</evidence>
<dbReference type="Pfam" id="PF16363">
    <property type="entry name" value="GDP_Man_Dehyd"/>
    <property type="match status" value="1"/>
</dbReference>
<name>A0A345Y290_9NEIS</name>
<accession>A0A345Y290</accession>
<evidence type="ECO:0000256" key="2">
    <source>
        <dbReference type="ARBA" id="ARBA00001911"/>
    </source>
</evidence>
<dbReference type="SUPFAM" id="SSF51735">
    <property type="entry name" value="NAD(P)-binding Rossmann-fold domains"/>
    <property type="match status" value="1"/>
</dbReference>
<evidence type="ECO:0000256" key="5">
    <source>
        <dbReference type="ARBA" id="ARBA00023027"/>
    </source>
</evidence>
<dbReference type="Gene3D" id="3.40.50.720">
    <property type="entry name" value="NAD(P)-binding Rossmann-like Domain"/>
    <property type="match status" value="1"/>
</dbReference>
<dbReference type="GO" id="GO:0008460">
    <property type="term" value="F:dTDP-glucose 4,6-dehydratase activity"/>
    <property type="evidence" value="ECO:0007669"/>
    <property type="project" value="UniProtKB-EC"/>
</dbReference>
<evidence type="ECO:0000259" key="8">
    <source>
        <dbReference type="Pfam" id="PF16363"/>
    </source>
</evidence>
<evidence type="ECO:0000313" key="10">
    <source>
        <dbReference type="Proteomes" id="UP000254537"/>
    </source>
</evidence>
<dbReference type="NCBIfam" id="TIGR01181">
    <property type="entry name" value="dTDP_gluc_dehyt"/>
    <property type="match status" value="1"/>
</dbReference>
<comment type="cofactor">
    <cofactor evidence="2 7">
        <name>NAD(+)</name>
        <dbReference type="ChEBI" id="CHEBI:57540"/>
    </cofactor>
</comment>
<evidence type="ECO:0000256" key="4">
    <source>
        <dbReference type="ARBA" id="ARBA00011990"/>
    </source>
</evidence>
<evidence type="ECO:0000256" key="6">
    <source>
        <dbReference type="ARBA" id="ARBA00023239"/>
    </source>
</evidence>
<reference evidence="9 10" key="1">
    <citation type="submission" date="2018-07" db="EMBL/GenBank/DDBJ databases">
        <title>Crenobacter cavernae sp. nov., isolated from a karst cave.</title>
        <authorList>
            <person name="Zhu H."/>
        </authorList>
    </citation>
    <scope>NUCLEOTIDE SEQUENCE [LARGE SCALE GENOMIC DNA]</scope>
    <source>
        <strain evidence="9 10">K1W11S-77</strain>
    </source>
</reference>
<comment type="similarity">
    <text evidence="3 7">Belongs to the NAD(P)-dependent epimerase/dehydratase family. dTDP-glucose dehydratase subfamily.</text>
</comment>
<evidence type="ECO:0000256" key="7">
    <source>
        <dbReference type="RuleBase" id="RU004473"/>
    </source>
</evidence>
<dbReference type="Gene3D" id="3.90.25.10">
    <property type="entry name" value="UDP-galactose 4-epimerase, domain 1"/>
    <property type="match status" value="1"/>
</dbReference>
<gene>
    <name evidence="9" type="primary">rfbB</name>
    <name evidence="9" type="ORF">DWG20_00580</name>
</gene>
<dbReference type="KEGG" id="ccah:DWG20_00580"/>